<dbReference type="PANTHER" id="PTHR46471">
    <property type="entry name" value="CHITIN DEACETYLASE"/>
    <property type="match status" value="1"/>
</dbReference>
<feature type="signal peptide" evidence="8">
    <location>
        <begin position="1"/>
        <end position="19"/>
    </location>
</feature>
<evidence type="ECO:0000256" key="1">
    <source>
        <dbReference type="ARBA" id="ARBA00001941"/>
    </source>
</evidence>
<evidence type="ECO:0000256" key="5">
    <source>
        <dbReference type="ARBA" id="ARBA00022801"/>
    </source>
</evidence>
<feature type="disulfide bond" evidence="7">
    <location>
        <begin position="75"/>
        <end position="89"/>
    </location>
</feature>
<feature type="domain" description="Chitin-binding type-1" evidence="9">
    <location>
        <begin position="59"/>
        <end position="102"/>
    </location>
</feature>
<evidence type="ECO:0000259" key="10">
    <source>
        <dbReference type="PROSITE" id="PS51677"/>
    </source>
</evidence>
<evidence type="ECO:0000256" key="6">
    <source>
        <dbReference type="ARBA" id="ARBA00023277"/>
    </source>
</evidence>
<evidence type="ECO:0000313" key="12">
    <source>
        <dbReference type="Proteomes" id="UP001648503"/>
    </source>
</evidence>
<comment type="caution">
    <text evidence="11">The sequence shown here is derived from an EMBL/GenBank/DDBJ whole genome shotgun (WGS) entry which is preliminary data.</text>
</comment>
<feature type="chain" id="PRO_5046300446" description="Glycoside hydrolase/deacetylase" evidence="8">
    <location>
        <begin position="20"/>
        <end position="501"/>
    </location>
</feature>
<keyword evidence="2 7" id="KW-0147">Chitin-binding</keyword>
<feature type="domain" description="NodB homology" evidence="10">
    <location>
        <begin position="202"/>
        <end position="393"/>
    </location>
</feature>
<evidence type="ECO:0000256" key="3">
    <source>
        <dbReference type="ARBA" id="ARBA00022723"/>
    </source>
</evidence>
<feature type="disulfide bond" evidence="7">
    <location>
        <begin position="133"/>
        <end position="145"/>
    </location>
</feature>
<comment type="cofactor">
    <cofactor evidence="1">
        <name>Co(2+)</name>
        <dbReference type="ChEBI" id="CHEBI:48828"/>
    </cofactor>
</comment>
<proteinExistence type="predicted"/>
<evidence type="ECO:0008006" key="13">
    <source>
        <dbReference type="Google" id="ProtNLM"/>
    </source>
</evidence>
<reference evidence="11 12" key="1">
    <citation type="submission" date="2021-02" db="EMBL/GenBank/DDBJ databases">
        <title>Variation within the Batrachochytrium salamandrivorans European outbreak.</title>
        <authorList>
            <person name="Kelly M."/>
            <person name="Pasmans F."/>
            <person name="Shea T.P."/>
            <person name="Munoz J.F."/>
            <person name="Carranza S."/>
            <person name="Cuomo C.A."/>
            <person name="Martel A."/>
        </authorList>
    </citation>
    <scope>NUCLEOTIDE SEQUENCE [LARGE SCALE GENOMIC DNA]</scope>
    <source>
        <strain evidence="11 12">AMFP18/2</strain>
    </source>
</reference>
<comment type="caution">
    <text evidence="7">Lacks conserved residue(s) required for the propagation of feature annotation.</text>
</comment>
<dbReference type="InterPro" id="IPR001002">
    <property type="entry name" value="Chitin-bd_1"/>
</dbReference>
<dbReference type="EMBL" id="JAFCIX010000102">
    <property type="protein sequence ID" value="KAH6598565.1"/>
    <property type="molecule type" value="Genomic_DNA"/>
</dbReference>
<dbReference type="InterPro" id="IPR011330">
    <property type="entry name" value="Glyco_hydro/deAcase_b/a-brl"/>
</dbReference>
<dbReference type="SUPFAM" id="SSF57016">
    <property type="entry name" value="Plant lectins/antimicrobial peptides"/>
    <property type="match status" value="2"/>
</dbReference>
<feature type="domain" description="Chitin-binding type-1" evidence="9">
    <location>
        <begin position="122"/>
        <end position="165"/>
    </location>
</feature>
<evidence type="ECO:0000256" key="4">
    <source>
        <dbReference type="ARBA" id="ARBA00022729"/>
    </source>
</evidence>
<dbReference type="InterPro" id="IPR002509">
    <property type="entry name" value="NODB_dom"/>
</dbReference>
<gene>
    <name evidence="11" type="ORF">BASA50_003603</name>
</gene>
<evidence type="ECO:0000259" key="9">
    <source>
        <dbReference type="PROSITE" id="PS50941"/>
    </source>
</evidence>
<keyword evidence="3" id="KW-0479">Metal-binding</keyword>
<evidence type="ECO:0000256" key="2">
    <source>
        <dbReference type="ARBA" id="ARBA00022669"/>
    </source>
</evidence>
<dbReference type="Pfam" id="PF01522">
    <property type="entry name" value="Polysacc_deac_1"/>
    <property type="match status" value="1"/>
</dbReference>
<dbReference type="CDD" id="cd10951">
    <property type="entry name" value="CE4_ClCDA_like"/>
    <property type="match status" value="1"/>
</dbReference>
<dbReference type="InterPro" id="IPR036861">
    <property type="entry name" value="Endochitinase-like_sf"/>
</dbReference>
<protein>
    <recommendedName>
        <fullName evidence="13">Glycoside hydrolase/deacetylase</fullName>
    </recommendedName>
</protein>
<evidence type="ECO:0000256" key="7">
    <source>
        <dbReference type="PROSITE-ProRule" id="PRU00261"/>
    </source>
</evidence>
<dbReference type="PROSITE" id="PS50941">
    <property type="entry name" value="CHIT_BIND_I_2"/>
    <property type="match status" value="2"/>
</dbReference>
<dbReference type="Proteomes" id="UP001648503">
    <property type="component" value="Unassembled WGS sequence"/>
</dbReference>
<dbReference type="PROSITE" id="PS51677">
    <property type="entry name" value="NODB"/>
    <property type="match status" value="1"/>
</dbReference>
<dbReference type="Gene3D" id="3.30.60.10">
    <property type="entry name" value="Endochitinase-like"/>
    <property type="match status" value="2"/>
</dbReference>
<feature type="disulfide bond" evidence="7">
    <location>
        <begin position="138"/>
        <end position="152"/>
    </location>
</feature>
<name>A0ABQ8FI49_9FUNG</name>
<dbReference type="Pfam" id="PF00187">
    <property type="entry name" value="Chitin_bind_1"/>
    <property type="match status" value="2"/>
</dbReference>
<keyword evidence="5" id="KW-0378">Hydrolase</keyword>
<evidence type="ECO:0000256" key="8">
    <source>
        <dbReference type="SAM" id="SignalP"/>
    </source>
</evidence>
<keyword evidence="7" id="KW-1015">Disulfide bond</keyword>
<dbReference type="PANTHER" id="PTHR46471:SF2">
    <property type="entry name" value="CHITIN DEACETYLASE-RELATED"/>
    <property type="match status" value="1"/>
</dbReference>
<dbReference type="SMART" id="SM00270">
    <property type="entry name" value="ChtBD1"/>
    <property type="match status" value="2"/>
</dbReference>
<dbReference type="CDD" id="cd11618">
    <property type="entry name" value="ChtBD1_1"/>
    <property type="match status" value="2"/>
</dbReference>
<keyword evidence="12" id="KW-1185">Reference proteome</keyword>
<keyword evidence="4 8" id="KW-0732">Signal</keyword>
<organism evidence="11 12">
    <name type="scientific">Batrachochytrium salamandrivorans</name>
    <dbReference type="NCBI Taxonomy" id="1357716"/>
    <lineage>
        <taxon>Eukaryota</taxon>
        <taxon>Fungi</taxon>
        <taxon>Fungi incertae sedis</taxon>
        <taxon>Chytridiomycota</taxon>
        <taxon>Chytridiomycota incertae sedis</taxon>
        <taxon>Chytridiomycetes</taxon>
        <taxon>Rhizophydiales</taxon>
        <taxon>Rhizophydiales incertae sedis</taxon>
        <taxon>Batrachochytrium</taxon>
    </lineage>
</organism>
<dbReference type="Gene3D" id="3.20.20.370">
    <property type="entry name" value="Glycoside hydrolase/deacetylase"/>
    <property type="match status" value="1"/>
</dbReference>
<evidence type="ECO:0000313" key="11">
    <source>
        <dbReference type="EMBL" id="KAH6598565.1"/>
    </source>
</evidence>
<accession>A0ABQ8FI49</accession>
<sequence length="501" mass="53727">MIALAQVLTAAVLIPFAFAAPAADVKNHSADEGFMTTDRISTIAPASRLRTRSLPTSPDSTCGNQAGFRCGPGDCCSQYNYCGATSDHCGVGCQSAFGVCTGSSTTTTVSPSPTGSLPISPDATCGNQAGFRCAPGDCCSPYNFCGATSDHCGVGCQSAFGVCTGSSTTTTVSSSPTPASTEFPAPDPDMAASVITTCTRPGLFALTLDDGPTKNVPGILDMLKKNKIKATFFVNGKNKADLAIEPFKSILLRAYNEGHQIASHTLTHQDLTTLNFAQMWTEMKSNDDLIRGIIGKSPVYMRPPFGSINDQVLNAMGTWGYKVVTWNADSNDWAHNGDPNMMALNQKSYDADMKGLPLPTTPFITLQHDFVANEVLWDQYVITKFTALGYRFVTVVQCNTLRDEWSRLKATATQLERVDGRKQWVKHADNLDRAVSDGQTDLVFAAARAMSENSSRSAAVTPLYNSDGIVQYDPTSILRVMQSHYGLLAADTTGHSLDLQY</sequence>
<dbReference type="SUPFAM" id="SSF88713">
    <property type="entry name" value="Glycoside hydrolase/deacetylase"/>
    <property type="match status" value="1"/>
</dbReference>
<feature type="disulfide bond" evidence="7">
    <location>
        <begin position="70"/>
        <end position="82"/>
    </location>
</feature>
<keyword evidence="6" id="KW-0119">Carbohydrate metabolism</keyword>